<proteinExistence type="inferred from homology"/>
<comment type="function">
    <text evidence="11 12">Key component of the proton channel; it plays a direct role in the translocation of protons across the membrane.</text>
</comment>
<evidence type="ECO:0000256" key="12">
    <source>
        <dbReference type="RuleBase" id="RU000483"/>
    </source>
</evidence>
<evidence type="ECO:0000256" key="4">
    <source>
        <dbReference type="ARBA" id="ARBA00022547"/>
    </source>
</evidence>
<gene>
    <name evidence="11" type="primary">atpB</name>
    <name evidence="13" type="ORF">FC32_GL001496</name>
</gene>
<dbReference type="InterPro" id="IPR023011">
    <property type="entry name" value="ATP_synth_F0_asu_AS"/>
</dbReference>
<evidence type="ECO:0000256" key="8">
    <source>
        <dbReference type="ARBA" id="ARBA00023065"/>
    </source>
</evidence>
<evidence type="ECO:0000256" key="2">
    <source>
        <dbReference type="ARBA" id="ARBA00006810"/>
    </source>
</evidence>
<dbReference type="NCBIfam" id="TIGR01131">
    <property type="entry name" value="ATP_synt_6_or_A"/>
    <property type="match status" value="1"/>
</dbReference>
<evidence type="ECO:0000256" key="11">
    <source>
        <dbReference type="HAMAP-Rule" id="MF_01393"/>
    </source>
</evidence>
<dbReference type="PRINTS" id="PR00123">
    <property type="entry name" value="ATPASEA"/>
</dbReference>
<dbReference type="Proteomes" id="UP000051324">
    <property type="component" value="Unassembled WGS sequence"/>
</dbReference>
<evidence type="ECO:0000256" key="6">
    <source>
        <dbReference type="ARBA" id="ARBA00022781"/>
    </source>
</evidence>
<evidence type="ECO:0000313" key="13">
    <source>
        <dbReference type="EMBL" id="KRL84212.1"/>
    </source>
</evidence>
<keyword evidence="6 11" id="KW-0375">Hydrogen ion transport</keyword>
<dbReference type="AlphaFoldDB" id="A0A0R1TVI0"/>
<dbReference type="Pfam" id="PF00119">
    <property type="entry name" value="ATP-synt_A"/>
    <property type="match status" value="1"/>
</dbReference>
<evidence type="ECO:0000256" key="1">
    <source>
        <dbReference type="ARBA" id="ARBA00004141"/>
    </source>
</evidence>
<feature type="transmembrane region" description="Helical" evidence="11">
    <location>
        <begin position="116"/>
        <end position="137"/>
    </location>
</feature>
<comment type="caution">
    <text evidence="13">The sequence shown here is derived from an EMBL/GenBank/DDBJ whole genome shotgun (WGS) entry which is preliminary data.</text>
</comment>
<keyword evidence="14" id="KW-1185">Reference proteome</keyword>
<dbReference type="STRING" id="1423724.FC32_GL001496"/>
<feature type="transmembrane region" description="Helical" evidence="11">
    <location>
        <begin position="15"/>
        <end position="38"/>
    </location>
</feature>
<keyword evidence="10 11" id="KW-0066">ATP synthesis</keyword>
<dbReference type="SUPFAM" id="SSF81336">
    <property type="entry name" value="F1F0 ATP synthase subunit A"/>
    <property type="match status" value="1"/>
</dbReference>
<protein>
    <recommendedName>
        <fullName evidence="11 12">ATP synthase subunit a</fullName>
    </recommendedName>
    <alternativeName>
        <fullName evidence="11">ATP synthase F0 sector subunit a</fullName>
    </alternativeName>
    <alternativeName>
        <fullName evidence="11">F-ATPase subunit 6</fullName>
    </alternativeName>
</protein>
<dbReference type="Gene3D" id="1.20.120.220">
    <property type="entry name" value="ATP synthase, F0 complex, subunit A"/>
    <property type="match status" value="1"/>
</dbReference>
<dbReference type="GO" id="GO:0005886">
    <property type="term" value="C:plasma membrane"/>
    <property type="evidence" value="ECO:0007669"/>
    <property type="project" value="UniProtKB-SubCell"/>
</dbReference>
<name>A0A0R1TVI0_9LACO</name>
<keyword evidence="8 11" id="KW-0406">Ion transport</keyword>
<evidence type="ECO:0000256" key="3">
    <source>
        <dbReference type="ARBA" id="ARBA00022448"/>
    </source>
</evidence>
<evidence type="ECO:0000256" key="10">
    <source>
        <dbReference type="ARBA" id="ARBA00023310"/>
    </source>
</evidence>
<comment type="subcellular location">
    <subcellularLocation>
        <location evidence="11 12">Cell membrane</location>
        <topology evidence="11 12">Multi-pass membrane protein</topology>
    </subcellularLocation>
    <subcellularLocation>
        <location evidence="1">Membrane</location>
        <topology evidence="1">Multi-pass membrane protein</topology>
    </subcellularLocation>
</comment>
<dbReference type="PANTHER" id="PTHR42823">
    <property type="entry name" value="ATP SYNTHASE SUBUNIT A, CHLOROPLASTIC"/>
    <property type="match status" value="1"/>
</dbReference>
<feature type="transmembrane region" description="Helical" evidence="11">
    <location>
        <begin position="206"/>
        <end position="231"/>
    </location>
</feature>
<dbReference type="GO" id="GO:0046933">
    <property type="term" value="F:proton-transporting ATP synthase activity, rotational mechanism"/>
    <property type="evidence" value="ECO:0007669"/>
    <property type="project" value="UniProtKB-UniRule"/>
</dbReference>
<organism evidence="13 14">
    <name type="scientific">Ligilactobacillus apodemi DSM 16634 = JCM 16172</name>
    <dbReference type="NCBI Taxonomy" id="1423724"/>
    <lineage>
        <taxon>Bacteria</taxon>
        <taxon>Bacillati</taxon>
        <taxon>Bacillota</taxon>
        <taxon>Bacilli</taxon>
        <taxon>Lactobacillales</taxon>
        <taxon>Lactobacillaceae</taxon>
        <taxon>Ligilactobacillus</taxon>
    </lineage>
</organism>
<dbReference type="CDD" id="cd00310">
    <property type="entry name" value="ATP-synt_Fo_a_6"/>
    <property type="match status" value="1"/>
</dbReference>
<dbReference type="PROSITE" id="PS00449">
    <property type="entry name" value="ATPASE_A"/>
    <property type="match status" value="1"/>
</dbReference>
<dbReference type="eggNOG" id="COG0356">
    <property type="taxonomic scope" value="Bacteria"/>
</dbReference>
<keyword evidence="9 11" id="KW-0472">Membrane</keyword>
<dbReference type="GO" id="GO:0042777">
    <property type="term" value="P:proton motive force-driven plasma membrane ATP synthesis"/>
    <property type="evidence" value="ECO:0007669"/>
    <property type="project" value="TreeGrafter"/>
</dbReference>
<accession>A0A0R1TVI0</accession>
<evidence type="ECO:0000256" key="7">
    <source>
        <dbReference type="ARBA" id="ARBA00022989"/>
    </source>
</evidence>
<evidence type="ECO:0000256" key="9">
    <source>
        <dbReference type="ARBA" id="ARBA00023136"/>
    </source>
</evidence>
<dbReference type="InterPro" id="IPR045082">
    <property type="entry name" value="ATP_syn_F0_a_bact/chloroplast"/>
</dbReference>
<sequence>MNEEVQVVKLFGIPFNVGNCVSGLVSALIVFGLVYWFSRKLELKPKGKQNMIEWLIDFTNGIVKSSMPDEQGKKYGLLIFTLFLFIFVSNQLGLAIQLPINGVNYVKSPTASPATTLTLAFLVLLLAHMMGVAKFGFNGYVKNSYFSPMPALFPINVLEQFTNFLTLALRLYGNIYSGEVLLTVIHDQLATSHAPWTFIPAIPLEMVWQGFSIFIGSIQAYVFVTLTMVYISQKVEKE</sequence>
<feature type="transmembrane region" description="Helical" evidence="11">
    <location>
        <begin position="75"/>
        <end position="96"/>
    </location>
</feature>
<dbReference type="EMBL" id="AZFT01000053">
    <property type="protein sequence ID" value="KRL84212.1"/>
    <property type="molecule type" value="Genomic_DNA"/>
</dbReference>
<evidence type="ECO:0000313" key="14">
    <source>
        <dbReference type="Proteomes" id="UP000051324"/>
    </source>
</evidence>
<dbReference type="OrthoDB" id="9789241at2"/>
<dbReference type="HAMAP" id="MF_01393">
    <property type="entry name" value="ATP_synth_a_bact"/>
    <property type="match status" value="1"/>
</dbReference>
<dbReference type="InterPro" id="IPR035908">
    <property type="entry name" value="F0_ATP_A_sf"/>
</dbReference>
<reference evidence="13 14" key="1">
    <citation type="journal article" date="2015" name="Genome Announc.">
        <title>Expanding the biotechnology potential of lactobacilli through comparative genomics of 213 strains and associated genera.</title>
        <authorList>
            <person name="Sun Z."/>
            <person name="Harris H.M."/>
            <person name="McCann A."/>
            <person name="Guo C."/>
            <person name="Argimon S."/>
            <person name="Zhang W."/>
            <person name="Yang X."/>
            <person name="Jeffery I.B."/>
            <person name="Cooney J.C."/>
            <person name="Kagawa T.F."/>
            <person name="Liu W."/>
            <person name="Song Y."/>
            <person name="Salvetti E."/>
            <person name="Wrobel A."/>
            <person name="Rasinkangas P."/>
            <person name="Parkhill J."/>
            <person name="Rea M.C."/>
            <person name="O'Sullivan O."/>
            <person name="Ritari J."/>
            <person name="Douillard F.P."/>
            <person name="Paul Ross R."/>
            <person name="Yang R."/>
            <person name="Briner A.E."/>
            <person name="Felis G.E."/>
            <person name="de Vos W.M."/>
            <person name="Barrangou R."/>
            <person name="Klaenhammer T.R."/>
            <person name="Caufield P.W."/>
            <person name="Cui Y."/>
            <person name="Zhang H."/>
            <person name="O'Toole P.W."/>
        </authorList>
    </citation>
    <scope>NUCLEOTIDE SEQUENCE [LARGE SCALE GENOMIC DNA]</scope>
    <source>
        <strain evidence="13 14">DSM 16634</strain>
    </source>
</reference>
<keyword evidence="4 11" id="KW-0138">CF(0)</keyword>
<dbReference type="InterPro" id="IPR000568">
    <property type="entry name" value="ATP_synth_F0_asu"/>
</dbReference>
<dbReference type="RefSeq" id="WP_025086812.1">
    <property type="nucleotide sequence ID" value="NZ_AZFT01000053.1"/>
</dbReference>
<keyword evidence="5 11" id="KW-0812">Transmembrane</keyword>
<evidence type="ECO:0000256" key="5">
    <source>
        <dbReference type="ARBA" id="ARBA00022692"/>
    </source>
</evidence>
<comment type="similarity">
    <text evidence="2 11 12">Belongs to the ATPase A chain family.</text>
</comment>
<dbReference type="NCBIfam" id="NF004479">
    <property type="entry name" value="PRK05815.1-4"/>
    <property type="match status" value="1"/>
</dbReference>
<keyword evidence="11" id="KW-1003">Cell membrane</keyword>
<dbReference type="PANTHER" id="PTHR42823:SF3">
    <property type="entry name" value="ATP SYNTHASE SUBUNIT A, CHLOROPLASTIC"/>
    <property type="match status" value="1"/>
</dbReference>
<keyword evidence="3 11" id="KW-0813">Transport</keyword>
<dbReference type="PATRIC" id="fig|1423724.4.peg.1562"/>
<dbReference type="GO" id="GO:0045259">
    <property type="term" value="C:proton-transporting ATP synthase complex"/>
    <property type="evidence" value="ECO:0007669"/>
    <property type="project" value="UniProtKB-KW"/>
</dbReference>
<keyword evidence="7 11" id="KW-1133">Transmembrane helix</keyword>